<keyword evidence="1" id="KW-0472">Membrane</keyword>
<evidence type="ECO:0000313" key="2">
    <source>
        <dbReference type="EMBL" id="SCG16637.1"/>
    </source>
</evidence>
<dbReference type="AlphaFoldDB" id="A0A1C5GA77"/>
<accession>A0A1C5GA77</accession>
<keyword evidence="3" id="KW-1185">Reference proteome</keyword>
<feature type="transmembrane region" description="Helical" evidence="1">
    <location>
        <begin position="58"/>
        <end position="77"/>
    </location>
</feature>
<dbReference type="EMBL" id="LT607733">
    <property type="protein sequence ID" value="SCG16637.1"/>
    <property type="molecule type" value="Genomic_DNA"/>
</dbReference>
<protein>
    <submittedName>
        <fullName evidence="2">Uncharacterized protein</fullName>
    </submittedName>
</protein>
<dbReference type="Proteomes" id="UP000198251">
    <property type="component" value="Chromosome I"/>
</dbReference>
<reference evidence="2 3" key="1">
    <citation type="submission" date="2016-06" db="EMBL/GenBank/DDBJ databases">
        <authorList>
            <person name="Kjaerup R.B."/>
            <person name="Dalgaard T.S."/>
            <person name="Juul-Madsen H.R."/>
        </authorList>
    </citation>
    <scope>NUCLEOTIDE SEQUENCE [LARGE SCALE GENOMIC DNA]</scope>
    <source>
        <strain evidence="2 3">DSM 43913</strain>
    </source>
</reference>
<proteinExistence type="predicted"/>
<gene>
    <name evidence="2" type="ORF">GA0070610_2909</name>
</gene>
<keyword evidence="1" id="KW-1133">Transmembrane helix</keyword>
<evidence type="ECO:0000313" key="3">
    <source>
        <dbReference type="Proteomes" id="UP000198251"/>
    </source>
</evidence>
<organism evidence="2 3">
    <name type="scientific">Micromonospora echinofusca</name>
    <dbReference type="NCBI Taxonomy" id="47858"/>
    <lineage>
        <taxon>Bacteria</taxon>
        <taxon>Bacillati</taxon>
        <taxon>Actinomycetota</taxon>
        <taxon>Actinomycetes</taxon>
        <taxon>Micromonosporales</taxon>
        <taxon>Micromonosporaceae</taxon>
        <taxon>Micromonospora</taxon>
    </lineage>
</organism>
<sequence length="296" mass="32261">MTSSENYVHLWIASDAKTTAVALTEVGVSGRARVHEWGSVTDVSPDAPMSREAANRRATQQMILIAVVSIGICLAGGAPYAGVIFVVAFVLGAAAIVGAIRAEQQGTVRTPDLRSFPDIHRLLTTPQEQRSFRALVTLAERVGRTLPALDELVEPSEAGELLAQALWDGAKNLARKQDIRAVRDDLRRHEKDTTDESSRAYRDLKHQRQQADALWKEVNGELATLVGQLTAAAEAGERFIRDRELDETLQRTEKALAELVVDPMSGPSGASEQLADETTAVLDAYRELNDLYGGKH</sequence>
<dbReference type="GeneID" id="95802697"/>
<dbReference type="RefSeq" id="WP_089000502.1">
    <property type="nucleotide sequence ID" value="NZ_LT607733.1"/>
</dbReference>
<name>A0A1C5GA77_MICEH</name>
<keyword evidence="1" id="KW-0812">Transmembrane</keyword>
<evidence type="ECO:0000256" key="1">
    <source>
        <dbReference type="SAM" id="Phobius"/>
    </source>
</evidence>